<evidence type="ECO:0000313" key="2">
    <source>
        <dbReference type="EMBL" id="KAJ3181473.1"/>
    </source>
</evidence>
<dbReference type="AlphaFoldDB" id="A0AAD5XPI1"/>
<sequence length="289" mass="30296">MTLPCDPREEIYDYTLPSPAEQDADGFHMDVNEEFDEPLASSSNAMDLDSGDDLRPGSAISRRARMLRANLPRPSRQISTSRLFSTPTPAGDSARRFPERGNSPLQMPDTPSRSDTPPPLPPSSSSSAPPLPPSSSFAPPLPPSSSSAPPLPPSSIATPPPAQSTPKRPRNPDLTITLPTQVTSQSPAKRARTSASPATSNAGANSAASSSKELSADDRETILEAFRQIASNSPARGGPPGSPASAHSALDGGTPRNITIHRTIVVRQSLMSAILTPIKNALFGAPTDD</sequence>
<dbReference type="EMBL" id="JADGJQ010000012">
    <property type="protein sequence ID" value="KAJ3181473.1"/>
    <property type="molecule type" value="Genomic_DNA"/>
</dbReference>
<feature type="compositionally biased region" description="Polar residues" evidence="1">
    <location>
        <begin position="76"/>
        <end position="88"/>
    </location>
</feature>
<feature type="compositionally biased region" description="Low complexity" evidence="1">
    <location>
        <begin position="193"/>
        <end position="211"/>
    </location>
</feature>
<evidence type="ECO:0000256" key="1">
    <source>
        <dbReference type="SAM" id="MobiDB-lite"/>
    </source>
</evidence>
<gene>
    <name evidence="2" type="ORF">HDU87_001082</name>
</gene>
<evidence type="ECO:0000313" key="3">
    <source>
        <dbReference type="Proteomes" id="UP001212152"/>
    </source>
</evidence>
<keyword evidence="3" id="KW-1185">Reference proteome</keyword>
<protein>
    <submittedName>
        <fullName evidence="2">Uncharacterized protein</fullName>
    </submittedName>
</protein>
<comment type="caution">
    <text evidence="2">The sequence shown here is derived from an EMBL/GenBank/DDBJ whole genome shotgun (WGS) entry which is preliminary data.</text>
</comment>
<name>A0AAD5XPI1_9FUNG</name>
<reference evidence="2" key="1">
    <citation type="submission" date="2020-05" db="EMBL/GenBank/DDBJ databases">
        <title>Phylogenomic resolution of chytrid fungi.</title>
        <authorList>
            <person name="Stajich J.E."/>
            <person name="Amses K."/>
            <person name="Simmons R."/>
            <person name="Seto K."/>
            <person name="Myers J."/>
            <person name="Bonds A."/>
            <person name="Quandt C.A."/>
            <person name="Barry K."/>
            <person name="Liu P."/>
            <person name="Grigoriev I."/>
            <person name="Longcore J.E."/>
            <person name="James T.Y."/>
        </authorList>
    </citation>
    <scope>NUCLEOTIDE SEQUENCE</scope>
    <source>
        <strain evidence="2">JEL0379</strain>
    </source>
</reference>
<feature type="compositionally biased region" description="Polar residues" evidence="1">
    <location>
        <begin position="177"/>
        <end position="187"/>
    </location>
</feature>
<proteinExistence type="predicted"/>
<feature type="region of interest" description="Disordered" evidence="1">
    <location>
        <begin position="1"/>
        <end position="254"/>
    </location>
</feature>
<organism evidence="2 3">
    <name type="scientific">Geranomyces variabilis</name>
    <dbReference type="NCBI Taxonomy" id="109894"/>
    <lineage>
        <taxon>Eukaryota</taxon>
        <taxon>Fungi</taxon>
        <taxon>Fungi incertae sedis</taxon>
        <taxon>Chytridiomycota</taxon>
        <taxon>Chytridiomycota incertae sedis</taxon>
        <taxon>Chytridiomycetes</taxon>
        <taxon>Spizellomycetales</taxon>
        <taxon>Powellomycetaceae</taxon>
        <taxon>Geranomyces</taxon>
    </lineage>
</organism>
<accession>A0AAD5XPI1</accession>
<feature type="compositionally biased region" description="Basic and acidic residues" evidence="1">
    <location>
        <begin position="1"/>
        <end position="11"/>
    </location>
</feature>
<feature type="compositionally biased region" description="Pro residues" evidence="1">
    <location>
        <begin position="129"/>
        <end position="163"/>
    </location>
</feature>
<dbReference type="Proteomes" id="UP001212152">
    <property type="component" value="Unassembled WGS sequence"/>
</dbReference>